<comment type="caution">
    <text evidence="1">The sequence shown here is derived from an EMBL/GenBank/DDBJ whole genome shotgun (WGS) entry which is preliminary data.</text>
</comment>
<gene>
    <name evidence="1" type="ORF">K488DRAFT_76959</name>
</gene>
<evidence type="ECO:0000313" key="1">
    <source>
        <dbReference type="EMBL" id="KAI0034952.1"/>
    </source>
</evidence>
<evidence type="ECO:0000313" key="2">
    <source>
        <dbReference type="Proteomes" id="UP000814128"/>
    </source>
</evidence>
<keyword evidence="2" id="KW-1185">Reference proteome</keyword>
<proteinExistence type="predicted"/>
<dbReference type="EMBL" id="MU273492">
    <property type="protein sequence ID" value="KAI0034952.1"/>
    <property type="molecule type" value="Genomic_DNA"/>
</dbReference>
<reference evidence="1" key="1">
    <citation type="submission" date="2021-02" db="EMBL/GenBank/DDBJ databases">
        <authorList>
            <consortium name="DOE Joint Genome Institute"/>
            <person name="Ahrendt S."/>
            <person name="Looney B.P."/>
            <person name="Miyauchi S."/>
            <person name="Morin E."/>
            <person name="Drula E."/>
            <person name="Courty P.E."/>
            <person name="Chicoki N."/>
            <person name="Fauchery L."/>
            <person name="Kohler A."/>
            <person name="Kuo A."/>
            <person name="Labutti K."/>
            <person name="Pangilinan J."/>
            <person name="Lipzen A."/>
            <person name="Riley R."/>
            <person name="Andreopoulos W."/>
            <person name="He G."/>
            <person name="Johnson J."/>
            <person name="Barry K.W."/>
            <person name="Grigoriev I.V."/>
            <person name="Nagy L."/>
            <person name="Hibbett D."/>
            <person name="Henrissat B."/>
            <person name="Matheny P.B."/>
            <person name="Labbe J."/>
            <person name="Martin F."/>
        </authorList>
    </citation>
    <scope>NUCLEOTIDE SEQUENCE</scope>
    <source>
        <strain evidence="1">EC-137</strain>
    </source>
</reference>
<organism evidence="1 2">
    <name type="scientific">Vararia minispora EC-137</name>
    <dbReference type="NCBI Taxonomy" id="1314806"/>
    <lineage>
        <taxon>Eukaryota</taxon>
        <taxon>Fungi</taxon>
        <taxon>Dikarya</taxon>
        <taxon>Basidiomycota</taxon>
        <taxon>Agaricomycotina</taxon>
        <taxon>Agaricomycetes</taxon>
        <taxon>Russulales</taxon>
        <taxon>Lachnocladiaceae</taxon>
        <taxon>Vararia</taxon>
    </lineage>
</organism>
<sequence length="276" mass="29750">MFPPKPGCPMCGIVAQAPRHTHPVEAPVSSPSTSGPPVPEILWRDNDFTAYREKTNAVSSKAHVVIVFNLHVPSLYLLSSSDLPLLVRIRDLATRLLTSFLPASSPLLTATTTPGTSQPPHLPRPSNFCIGFITSPFYDTKIPVTDHLHAHAYILPADKLGFFRGVAYSGIAWYDIDDLIAEIRESVSNNRVKSGHANRKNAPIERVPDAGARAGTANGLETTAETLAARDPQADAENGRPSTSSSHASLTSPTRSSTRRPELEHEPPPFAAADVE</sequence>
<protein>
    <submittedName>
        <fullName evidence="1">Uncharacterized protein</fullName>
    </submittedName>
</protein>
<dbReference type="Proteomes" id="UP000814128">
    <property type="component" value="Unassembled WGS sequence"/>
</dbReference>
<accession>A0ACB8QTC9</accession>
<reference evidence="1" key="2">
    <citation type="journal article" date="2022" name="New Phytol.">
        <title>Evolutionary transition to the ectomycorrhizal habit in the genomes of a hyperdiverse lineage of mushroom-forming fungi.</title>
        <authorList>
            <person name="Looney B."/>
            <person name="Miyauchi S."/>
            <person name="Morin E."/>
            <person name="Drula E."/>
            <person name="Courty P.E."/>
            <person name="Kohler A."/>
            <person name="Kuo A."/>
            <person name="LaButti K."/>
            <person name="Pangilinan J."/>
            <person name="Lipzen A."/>
            <person name="Riley R."/>
            <person name="Andreopoulos W."/>
            <person name="He G."/>
            <person name="Johnson J."/>
            <person name="Nolan M."/>
            <person name="Tritt A."/>
            <person name="Barry K.W."/>
            <person name="Grigoriev I.V."/>
            <person name="Nagy L.G."/>
            <person name="Hibbett D."/>
            <person name="Henrissat B."/>
            <person name="Matheny P.B."/>
            <person name="Labbe J."/>
            <person name="Martin F.M."/>
        </authorList>
    </citation>
    <scope>NUCLEOTIDE SEQUENCE</scope>
    <source>
        <strain evidence="1">EC-137</strain>
    </source>
</reference>
<name>A0ACB8QTC9_9AGAM</name>